<proteinExistence type="inferred from homology"/>
<feature type="compositionally biased region" description="Basic and acidic residues" evidence="2">
    <location>
        <begin position="251"/>
        <end position="263"/>
    </location>
</feature>
<sequence>MNTYDGSSPVRIAVLQARGEPGDVPRNLERIARAAREARKGGAEILVTPEMFATGYNIGPRLGEVVTDDLVDRLREVAVRAGIALVVGTGLRRPDGIANAVLVIDAEGTVLARYDKTHLFGDLDRSLFVAGETLGPLLTWRGLRLGLLICYDVEFPENVRALAVAGADLILVPTAQMEPYAFIAEHLIRVRAWESQVAIAYANRVGSEGDLSYVGRSSVVGADGVVLAAAGPDRDELLLATVDPAAIERSRAANPYLRDRRPDLTSAPSPQTAPRQPDPVTRNERPPA</sequence>
<organism evidence="4 5">
    <name type="scientific">Microbacterium algihabitans</name>
    <dbReference type="NCBI Taxonomy" id="3075992"/>
    <lineage>
        <taxon>Bacteria</taxon>
        <taxon>Bacillati</taxon>
        <taxon>Actinomycetota</taxon>
        <taxon>Actinomycetes</taxon>
        <taxon>Micrococcales</taxon>
        <taxon>Microbacteriaceae</taxon>
        <taxon>Microbacterium</taxon>
    </lineage>
</organism>
<dbReference type="InterPro" id="IPR001110">
    <property type="entry name" value="UPF0012_CS"/>
</dbReference>
<evidence type="ECO:0000313" key="5">
    <source>
        <dbReference type="Proteomes" id="UP001256673"/>
    </source>
</evidence>
<dbReference type="Pfam" id="PF00795">
    <property type="entry name" value="CN_hydrolase"/>
    <property type="match status" value="1"/>
</dbReference>
<dbReference type="InterPro" id="IPR003010">
    <property type="entry name" value="C-N_Hydrolase"/>
</dbReference>
<dbReference type="PROSITE" id="PS50263">
    <property type="entry name" value="CN_HYDROLASE"/>
    <property type="match status" value="1"/>
</dbReference>
<comment type="caution">
    <text evidence="4">The sequence shown here is derived from an EMBL/GenBank/DDBJ whole genome shotgun (WGS) entry which is preliminary data.</text>
</comment>
<evidence type="ECO:0000256" key="2">
    <source>
        <dbReference type="SAM" id="MobiDB-lite"/>
    </source>
</evidence>
<dbReference type="SUPFAM" id="SSF56317">
    <property type="entry name" value="Carbon-nitrogen hydrolase"/>
    <property type="match status" value="1"/>
</dbReference>
<dbReference type="InterPro" id="IPR044083">
    <property type="entry name" value="RamA-like"/>
</dbReference>
<dbReference type="Proteomes" id="UP001256673">
    <property type="component" value="Unassembled WGS sequence"/>
</dbReference>
<accession>A0ABU3RXW2</accession>
<comment type="similarity">
    <text evidence="1">Belongs to the carbon-nitrogen hydrolase superfamily. NIT1/NIT2 family.</text>
</comment>
<feature type="region of interest" description="Disordered" evidence="2">
    <location>
        <begin position="251"/>
        <end position="288"/>
    </location>
</feature>
<keyword evidence="4" id="KW-0378">Hydrolase</keyword>
<keyword evidence="5" id="KW-1185">Reference proteome</keyword>
<dbReference type="PANTHER" id="PTHR23088">
    <property type="entry name" value="NITRILASE-RELATED"/>
    <property type="match status" value="1"/>
</dbReference>
<dbReference type="InterPro" id="IPR036526">
    <property type="entry name" value="C-N_Hydrolase_sf"/>
</dbReference>
<dbReference type="GO" id="GO:0016787">
    <property type="term" value="F:hydrolase activity"/>
    <property type="evidence" value="ECO:0007669"/>
    <property type="project" value="UniProtKB-KW"/>
</dbReference>
<dbReference type="PANTHER" id="PTHR23088:SF27">
    <property type="entry name" value="DEAMINATED GLUTATHIONE AMIDASE"/>
    <property type="match status" value="1"/>
</dbReference>
<dbReference type="EMBL" id="JAWDIU010000004">
    <property type="protein sequence ID" value="MDU0327708.1"/>
    <property type="molecule type" value="Genomic_DNA"/>
</dbReference>
<name>A0ABU3RXW2_9MICO</name>
<feature type="domain" description="CN hydrolase" evidence="3">
    <location>
        <begin position="10"/>
        <end position="244"/>
    </location>
</feature>
<dbReference type="RefSeq" id="WP_230705150.1">
    <property type="nucleotide sequence ID" value="NZ_JAWDIU010000004.1"/>
</dbReference>
<gene>
    <name evidence="4" type="ORF">RWH43_13165</name>
</gene>
<dbReference type="Gene3D" id="3.60.110.10">
    <property type="entry name" value="Carbon-nitrogen hydrolase"/>
    <property type="match status" value="1"/>
</dbReference>
<evidence type="ECO:0000259" key="3">
    <source>
        <dbReference type="PROSITE" id="PS50263"/>
    </source>
</evidence>
<reference evidence="4 5" key="1">
    <citation type="submission" date="2023-09" db="EMBL/GenBank/DDBJ databases">
        <title>Microbacterium fusihabitans sp. nov., Microbacterium phycihabitans sp. nov., and Microbacterium cervinum sp. nov., isolated from dried seaweeds of beach.</title>
        <authorList>
            <person name="Lee S.D."/>
        </authorList>
    </citation>
    <scope>NUCLEOTIDE SEQUENCE [LARGE SCALE GENOMIC DNA]</scope>
    <source>
        <strain evidence="4 5">KSW2-21</strain>
    </source>
</reference>
<evidence type="ECO:0000313" key="4">
    <source>
        <dbReference type="EMBL" id="MDU0327708.1"/>
    </source>
</evidence>
<protein>
    <submittedName>
        <fullName evidence="4">Carbon-nitrogen hydrolase family protein</fullName>
    </submittedName>
</protein>
<dbReference type="CDD" id="cd07576">
    <property type="entry name" value="R-amidase_like"/>
    <property type="match status" value="1"/>
</dbReference>
<dbReference type="PROSITE" id="PS01227">
    <property type="entry name" value="UPF0012"/>
    <property type="match status" value="1"/>
</dbReference>
<evidence type="ECO:0000256" key="1">
    <source>
        <dbReference type="ARBA" id="ARBA00010613"/>
    </source>
</evidence>